<organism evidence="3">
    <name type="scientific">Drosophila rhopaloa</name>
    <name type="common">Fruit fly</name>
    <dbReference type="NCBI Taxonomy" id="1041015"/>
    <lineage>
        <taxon>Eukaryota</taxon>
        <taxon>Metazoa</taxon>
        <taxon>Ecdysozoa</taxon>
        <taxon>Arthropoda</taxon>
        <taxon>Hexapoda</taxon>
        <taxon>Insecta</taxon>
        <taxon>Pterygota</taxon>
        <taxon>Neoptera</taxon>
        <taxon>Endopterygota</taxon>
        <taxon>Diptera</taxon>
        <taxon>Brachycera</taxon>
        <taxon>Muscomorpha</taxon>
        <taxon>Ephydroidea</taxon>
        <taxon>Drosophilidae</taxon>
        <taxon>Drosophila</taxon>
        <taxon>Sophophora</taxon>
    </lineage>
</organism>
<proteinExistence type="predicted"/>
<evidence type="ECO:0000256" key="2">
    <source>
        <dbReference type="SAM" id="SignalP"/>
    </source>
</evidence>
<reference evidence="3" key="1">
    <citation type="submission" date="2025-08" db="UniProtKB">
        <authorList>
            <consortium name="RefSeq"/>
        </authorList>
    </citation>
    <scope>IDENTIFICATION</scope>
</reference>
<dbReference type="RefSeq" id="XP_016975491.1">
    <property type="nucleotide sequence ID" value="XM_017120002.1"/>
</dbReference>
<feature type="signal peptide" evidence="2">
    <location>
        <begin position="1"/>
        <end position="30"/>
    </location>
</feature>
<dbReference type="AlphaFoldDB" id="A0A6P4EQA6"/>
<feature type="chain" id="PRO_5027954392" evidence="2">
    <location>
        <begin position="31"/>
        <end position="552"/>
    </location>
</feature>
<sequence>MKTMSMRIWSHSAVALLLMAMAILTSVGHATGRSGSHAVYRSPDMDDPWVSRHFSSERRDQKDWRDLTPLEPRSHNDPEILFQRLDDMEQKQIGAKSKILSSGRDKSENFLVDSKSNAAHLLRDDFSRIPTDSNDPGMFDGLSQEREDPFQSLARMHFNEDPLKHSKEVNQEIKRMLGYYREKERRGKPAVATANLLAEVISSKVDQPNVPLKSQTCPARKSRPTSTTKITSTRRPTTSTTPRGPTTFCLPDPIPEDRSAKPMDLPPPNPKPCQERVKPSNPNNPKKPKPIKSEAAKMMLEIILATKQHALSVLKNLNYLEMELLGQSADDCPWQDLDLESESSVKERPSLKKTPERLEKPKHLKPNTRVFSFGIRPASQSESLYDLALAKEEELKLGDRVWEEHQHQLRQRRPIKPKRFEAAPEAAARLEPLQEPRRPIESIDPSDPFDPEVPLEPKAPAEDRRINLQALSVVVKPVPRKDVLDPEVPWNPPLMSQAEVKTIRVESSLDDELQPSKEIQKRKRKRKKHKFYAQKNQPTPNSYPPGIAGVFY</sequence>
<feature type="region of interest" description="Disordered" evidence="1">
    <location>
        <begin position="208"/>
        <end position="290"/>
    </location>
</feature>
<feature type="region of interest" description="Disordered" evidence="1">
    <location>
        <begin position="506"/>
        <end position="552"/>
    </location>
</feature>
<gene>
    <name evidence="3" type="primary">LOC108041936</name>
</gene>
<evidence type="ECO:0000313" key="3">
    <source>
        <dbReference type="RefSeq" id="XP_016975491.1"/>
    </source>
</evidence>
<dbReference type="GeneID" id="108041936"/>
<feature type="compositionally biased region" description="Basic residues" evidence="1">
    <location>
        <begin position="520"/>
        <end position="532"/>
    </location>
</feature>
<keyword evidence="2" id="KW-0732">Signal</keyword>
<dbReference type="RefSeq" id="XP_016975491.2">
    <property type="nucleotide sequence ID" value="XM_017120002.2"/>
</dbReference>
<feature type="region of interest" description="Disordered" evidence="1">
    <location>
        <begin position="431"/>
        <end position="452"/>
    </location>
</feature>
<feature type="compositionally biased region" description="Basic and acidic residues" evidence="1">
    <location>
        <begin position="432"/>
        <end position="441"/>
    </location>
</feature>
<evidence type="ECO:0000256" key="1">
    <source>
        <dbReference type="SAM" id="MobiDB-lite"/>
    </source>
</evidence>
<name>A0A6P4EQA6_DRORH</name>
<accession>A0A6P4EQA6</accession>
<feature type="compositionally biased region" description="Low complexity" evidence="1">
    <location>
        <begin position="224"/>
        <end position="247"/>
    </location>
</feature>
<protein>
    <submittedName>
        <fullName evidence="3">Uncharacterized protein LOC108041936</fullName>
    </submittedName>
</protein>
<dbReference type="OrthoDB" id="7871635at2759"/>